<evidence type="ECO:0000256" key="3">
    <source>
        <dbReference type="ARBA" id="ARBA00023163"/>
    </source>
</evidence>
<name>A0A1I2YZC4_9ACTN</name>
<reference evidence="6 7" key="1">
    <citation type="submission" date="2016-10" db="EMBL/GenBank/DDBJ databases">
        <authorList>
            <person name="de Groot N.N."/>
        </authorList>
    </citation>
    <scope>NUCLEOTIDE SEQUENCE [LARGE SCALE GENOMIC DNA]</scope>
    <source>
        <strain evidence="6 7">CPCC 202808</strain>
    </source>
</reference>
<dbReference type="OrthoDB" id="67158at2"/>
<evidence type="ECO:0000313" key="8">
    <source>
        <dbReference type="Proteomes" id="UP000533017"/>
    </source>
</evidence>
<dbReference type="SUPFAM" id="SSF46785">
    <property type="entry name" value="Winged helix' DNA-binding domain"/>
    <property type="match status" value="1"/>
</dbReference>
<dbReference type="Proteomes" id="UP000533017">
    <property type="component" value="Unassembled WGS sequence"/>
</dbReference>
<evidence type="ECO:0000256" key="1">
    <source>
        <dbReference type="ARBA" id="ARBA00023015"/>
    </source>
</evidence>
<dbReference type="PANTHER" id="PTHR38465:SF2">
    <property type="entry name" value="HTH-TYPE TRANSCRIPTIONAL REGULATOR MMPR5"/>
    <property type="match status" value="1"/>
</dbReference>
<dbReference type="STRING" id="504797.SAMN05421678_115106"/>
<evidence type="ECO:0000313" key="5">
    <source>
        <dbReference type="EMBL" id="NYH81788.1"/>
    </source>
</evidence>
<proteinExistence type="predicted"/>
<dbReference type="Gene3D" id="1.10.287.160">
    <property type="entry name" value="HR1 repeat"/>
    <property type="match status" value="1"/>
</dbReference>
<dbReference type="Gene3D" id="1.10.10.10">
    <property type="entry name" value="Winged helix-like DNA-binding domain superfamily/Winged helix DNA-binding domain"/>
    <property type="match status" value="1"/>
</dbReference>
<dbReference type="EMBL" id="FOOI01000015">
    <property type="protein sequence ID" value="SFH31007.1"/>
    <property type="molecule type" value="Genomic_DNA"/>
</dbReference>
<evidence type="ECO:0000313" key="7">
    <source>
        <dbReference type="Proteomes" id="UP000199052"/>
    </source>
</evidence>
<dbReference type="InterPro" id="IPR000835">
    <property type="entry name" value="HTH_MarR-typ"/>
</dbReference>
<accession>A0A1I2YZC4</accession>
<dbReference type="RefSeq" id="WP_092886896.1">
    <property type="nucleotide sequence ID" value="NZ_FOOI01000015.1"/>
</dbReference>
<keyword evidence="3" id="KW-0804">Transcription</keyword>
<evidence type="ECO:0000256" key="2">
    <source>
        <dbReference type="ARBA" id="ARBA00023125"/>
    </source>
</evidence>
<dbReference type="InterPro" id="IPR036390">
    <property type="entry name" value="WH_DNA-bd_sf"/>
</dbReference>
<dbReference type="GO" id="GO:0003677">
    <property type="term" value="F:DNA binding"/>
    <property type="evidence" value="ECO:0007669"/>
    <property type="project" value="UniProtKB-KW"/>
</dbReference>
<keyword evidence="8" id="KW-1185">Reference proteome</keyword>
<dbReference type="Proteomes" id="UP000199052">
    <property type="component" value="Unassembled WGS sequence"/>
</dbReference>
<dbReference type="PANTHER" id="PTHR38465">
    <property type="entry name" value="HTH-TYPE TRANSCRIPTIONAL REGULATOR MJ1563-RELATED"/>
    <property type="match status" value="1"/>
</dbReference>
<dbReference type="GO" id="GO:0003700">
    <property type="term" value="F:DNA-binding transcription factor activity"/>
    <property type="evidence" value="ECO:0007669"/>
    <property type="project" value="InterPro"/>
</dbReference>
<dbReference type="InterPro" id="IPR036388">
    <property type="entry name" value="WH-like_DNA-bd_sf"/>
</dbReference>
<evidence type="ECO:0000313" key="6">
    <source>
        <dbReference type="EMBL" id="SFH31007.1"/>
    </source>
</evidence>
<keyword evidence="1" id="KW-0805">Transcription regulation</keyword>
<dbReference type="InterPro" id="IPR052362">
    <property type="entry name" value="HTH-GbsR_regulator"/>
</dbReference>
<dbReference type="AlphaFoldDB" id="A0A1I2YZC4"/>
<dbReference type="Pfam" id="PF12802">
    <property type="entry name" value="MarR_2"/>
    <property type="match status" value="1"/>
</dbReference>
<organism evidence="6 7">
    <name type="scientific">Actinopolymorpha cephalotaxi</name>
    <dbReference type="NCBI Taxonomy" id="504797"/>
    <lineage>
        <taxon>Bacteria</taxon>
        <taxon>Bacillati</taxon>
        <taxon>Actinomycetota</taxon>
        <taxon>Actinomycetes</taxon>
        <taxon>Propionibacteriales</taxon>
        <taxon>Actinopolymorphaceae</taxon>
        <taxon>Actinopolymorpha</taxon>
    </lineage>
</organism>
<reference evidence="5 8" key="2">
    <citation type="submission" date="2020-07" db="EMBL/GenBank/DDBJ databases">
        <title>Sequencing the genomes of 1000 actinobacteria strains.</title>
        <authorList>
            <person name="Klenk H.-P."/>
        </authorList>
    </citation>
    <scope>NUCLEOTIDE SEQUENCE [LARGE SCALE GENOMIC DNA]</scope>
    <source>
        <strain evidence="5 8">DSM 45117</strain>
    </source>
</reference>
<protein>
    <submittedName>
        <fullName evidence="6">MarR family protein</fullName>
    </submittedName>
    <submittedName>
        <fullName evidence="5">Transcriptional regulator</fullName>
    </submittedName>
</protein>
<dbReference type="EMBL" id="JACBZA010000001">
    <property type="protein sequence ID" value="NYH81788.1"/>
    <property type="molecule type" value="Genomic_DNA"/>
</dbReference>
<feature type="domain" description="HTH marR-type" evidence="4">
    <location>
        <begin position="34"/>
        <end position="92"/>
    </location>
</feature>
<evidence type="ECO:0000259" key="4">
    <source>
        <dbReference type="Pfam" id="PF12802"/>
    </source>
</evidence>
<sequence length="178" mass="19950">MTTETTRDAGPAAERDEEKVRRFVEHMAMVFEDWGFPRMAARVLLTMMAADEETLTAGELAERLEVSAAAISGAVRYLQHLGMLSREPVPGSRTHRYRLPDDVWYETSINKRGALANVAALADEGARSLGGSDTPSGRRMEQMRDFYTFIDGALVDLMAKWEAERTTKAEHRAKARRS</sequence>
<keyword evidence="2" id="KW-0238">DNA-binding</keyword>
<gene>
    <name evidence="5" type="ORF">FHR37_000639</name>
    <name evidence="6" type="ORF">SAMN05421678_115106</name>
</gene>